<comment type="caution">
    <text evidence="5">The sequence shown here is derived from an EMBL/GenBank/DDBJ whole genome shotgun (WGS) entry which is preliminary data.</text>
</comment>
<dbReference type="InterPro" id="IPR054364">
    <property type="entry name" value="Ca3427-like_PBP2"/>
</dbReference>
<dbReference type="EMBL" id="JAVRHO010000019">
    <property type="protein sequence ID" value="MDT0647650.1"/>
    <property type="molecule type" value="Genomic_DNA"/>
</dbReference>
<dbReference type="RefSeq" id="WP_311495750.1">
    <property type="nucleotide sequence ID" value="NZ_JAVRHO010000019.1"/>
</dbReference>
<evidence type="ECO:0000259" key="4">
    <source>
        <dbReference type="Pfam" id="PF22384"/>
    </source>
</evidence>
<evidence type="ECO:0000256" key="2">
    <source>
        <dbReference type="ARBA" id="ARBA00010742"/>
    </source>
</evidence>
<feature type="domain" description="Ca3427-like PBP 2" evidence="4">
    <location>
        <begin position="87"/>
        <end position="178"/>
    </location>
</feature>
<keyword evidence="6" id="KW-1185">Reference proteome</keyword>
<evidence type="ECO:0000313" key="5">
    <source>
        <dbReference type="EMBL" id="MDT0647650.1"/>
    </source>
</evidence>
<dbReference type="SUPFAM" id="SSF53850">
    <property type="entry name" value="Periplasmic binding protein-like II"/>
    <property type="match status" value="1"/>
</dbReference>
<accession>A0ABU3CNY2</accession>
<sequence>MKSIRIGGVPEHFNLPWHLCIEGNDFNKEEINVIWKDFPGGTGDMNNALRSGEIDAAVILTEGITRDIINGNDAKVVQTYIGSPLIWGIHVAADSPYKNSTDLQHTKAAISREGSGSHLMAYVNAQNNNWNVDDLDFEIVKDIDGAVKALNEDKAQYFMWEHFTTKPLVDNHTFRLIADCPTPWPCFVIAVRDEVLKYDSRRIKTMLNVLNNKTAGFKEIPGIDVMLAERYDQKLEDIRKWLKLTNWSNSQLSESELTEVQEKLIQLNLINKKVKSSEILHSLQQF</sequence>
<name>A0ABU3CNY2_9FLAO</name>
<evidence type="ECO:0000256" key="1">
    <source>
        <dbReference type="ARBA" id="ARBA00004418"/>
    </source>
</evidence>
<comment type="subcellular location">
    <subcellularLocation>
        <location evidence="1">Periplasm</location>
    </subcellularLocation>
</comment>
<comment type="similarity">
    <text evidence="2">Belongs to the bacterial solute-binding protein SsuA/TauA family.</text>
</comment>
<organism evidence="5 6">
    <name type="scientific">Autumnicola lenta</name>
    <dbReference type="NCBI Taxonomy" id="3075593"/>
    <lineage>
        <taxon>Bacteria</taxon>
        <taxon>Pseudomonadati</taxon>
        <taxon>Bacteroidota</taxon>
        <taxon>Flavobacteriia</taxon>
        <taxon>Flavobacteriales</taxon>
        <taxon>Flavobacteriaceae</taxon>
        <taxon>Autumnicola</taxon>
    </lineage>
</organism>
<evidence type="ECO:0000313" key="6">
    <source>
        <dbReference type="Proteomes" id="UP001245285"/>
    </source>
</evidence>
<dbReference type="Pfam" id="PF22384">
    <property type="entry name" value="PBP2_Ca3427_like"/>
    <property type="match status" value="1"/>
</dbReference>
<dbReference type="CDD" id="cd13637">
    <property type="entry name" value="PBP2_Ca3427_like"/>
    <property type="match status" value="1"/>
</dbReference>
<evidence type="ECO:0000256" key="3">
    <source>
        <dbReference type="ARBA" id="ARBA00022729"/>
    </source>
</evidence>
<gene>
    <name evidence="5" type="ORF">RM545_13195</name>
</gene>
<reference evidence="5 6" key="1">
    <citation type="submission" date="2023-09" db="EMBL/GenBank/DDBJ databases">
        <authorList>
            <person name="Rey-Velasco X."/>
        </authorList>
    </citation>
    <scope>NUCLEOTIDE SEQUENCE [LARGE SCALE GENOMIC DNA]</scope>
    <source>
        <strain evidence="5 6">F260</strain>
    </source>
</reference>
<proteinExistence type="inferred from homology"/>
<dbReference type="PANTHER" id="PTHR30024">
    <property type="entry name" value="ALIPHATIC SULFONATES-BINDING PROTEIN-RELATED"/>
    <property type="match status" value="1"/>
</dbReference>
<dbReference type="Gene3D" id="3.40.190.10">
    <property type="entry name" value="Periplasmic binding protein-like II"/>
    <property type="match status" value="2"/>
</dbReference>
<keyword evidence="3" id="KW-0732">Signal</keyword>
<dbReference type="PANTHER" id="PTHR30024:SF47">
    <property type="entry name" value="TAURINE-BINDING PERIPLASMIC PROTEIN"/>
    <property type="match status" value="1"/>
</dbReference>
<dbReference type="Proteomes" id="UP001245285">
    <property type="component" value="Unassembled WGS sequence"/>
</dbReference>
<protein>
    <submittedName>
        <fullName evidence="5">Substrate-binding domain-containing protein</fullName>
    </submittedName>
</protein>